<dbReference type="Proteomes" id="UP000663864">
    <property type="component" value="Unassembled WGS sequence"/>
</dbReference>
<dbReference type="InterPro" id="IPR029000">
    <property type="entry name" value="Cyclophilin-like_dom_sf"/>
</dbReference>
<evidence type="ECO:0000313" key="25">
    <source>
        <dbReference type="EMBL" id="CAF3717175.1"/>
    </source>
</evidence>
<dbReference type="InterPro" id="IPR002130">
    <property type="entry name" value="Cyclophilin-type_PPIase_dom"/>
</dbReference>
<dbReference type="EMBL" id="CAJNOL010000169">
    <property type="protein sequence ID" value="CAF0903407.1"/>
    <property type="molecule type" value="Genomic_DNA"/>
</dbReference>
<keyword evidence="7" id="KW-0007">Acetylation</keyword>
<dbReference type="EMBL" id="CAJOBD010000285">
    <property type="protein sequence ID" value="CAF3635068.1"/>
    <property type="molecule type" value="Genomic_DNA"/>
</dbReference>
<dbReference type="Proteomes" id="UP000663870">
    <property type="component" value="Unassembled WGS sequence"/>
</dbReference>
<evidence type="ECO:0000313" key="21">
    <source>
        <dbReference type="EMBL" id="CAF0924504.1"/>
    </source>
</evidence>
<dbReference type="GO" id="GO:0016607">
    <property type="term" value="C:nuclear speck"/>
    <property type="evidence" value="ECO:0007669"/>
    <property type="project" value="UniProtKB-SubCell"/>
</dbReference>
<keyword evidence="6" id="KW-0747">Spliceosome</keyword>
<evidence type="ECO:0000313" key="18">
    <source>
        <dbReference type="EMBL" id="CAF0899195.1"/>
    </source>
</evidence>
<dbReference type="Proteomes" id="UP000663874">
    <property type="component" value="Unassembled WGS sequence"/>
</dbReference>
<evidence type="ECO:0000256" key="9">
    <source>
        <dbReference type="ARBA" id="ARBA00023186"/>
    </source>
</evidence>
<dbReference type="EMBL" id="CAJNOL010000164">
    <property type="protein sequence ID" value="CAF0899195.1"/>
    <property type="molecule type" value="Genomic_DNA"/>
</dbReference>
<keyword evidence="26" id="KW-1185">Reference proteome</keyword>
<comment type="function">
    <text evidence="14">PPIase that catalyzes the cis-trans isomerization of proline imidic peptide bonds in oligopeptides and may therefore assist protein folding. Participates in pre-mRNA splicing. May play a role in the assembly of the U4/U5/U6 tri-snRNP complex, one of the building blocks of the spliceosome. May act as a chaperone.</text>
</comment>
<evidence type="ECO:0000259" key="16">
    <source>
        <dbReference type="PROSITE" id="PS50072"/>
    </source>
</evidence>
<dbReference type="EMBL" id="CAJOAX010001459">
    <property type="protein sequence ID" value="CAF3717175.1"/>
    <property type="molecule type" value="Genomic_DNA"/>
</dbReference>
<evidence type="ECO:0000256" key="14">
    <source>
        <dbReference type="ARBA" id="ARBA00059766"/>
    </source>
</evidence>
<dbReference type="Proteomes" id="UP000663836">
    <property type="component" value="Unassembled WGS sequence"/>
</dbReference>
<evidence type="ECO:0000313" key="20">
    <source>
        <dbReference type="EMBL" id="CAF0912336.1"/>
    </source>
</evidence>
<dbReference type="CDD" id="cd01926">
    <property type="entry name" value="cyclophilin_ABH_like"/>
    <property type="match status" value="1"/>
</dbReference>
<dbReference type="InterPro" id="IPR024936">
    <property type="entry name" value="Cyclophilin-type_PPIase"/>
</dbReference>
<dbReference type="PANTHER" id="PTHR11071">
    <property type="entry name" value="PEPTIDYL-PROLYL CIS-TRANS ISOMERASE"/>
    <property type="match status" value="1"/>
</dbReference>
<dbReference type="Gene3D" id="2.40.100.10">
    <property type="entry name" value="Cyclophilin-like"/>
    <property type="match status" value="1"/>
</dbReference>
<dbReference type="OrthoDB" id="193499at2759"/>
<evidence type="ECO:0000256" key="12">
    <source>
        <dbReference type="ARBA" id="ARBA00023242"/>
    </source>
</evidence>
<proteinExistence type="inferred from homology"/>
<name>A0A814MMG4_9BILA</name>
<dbReference type="PROSITE" id="PS00170">
    <property type="entry name" value="CSA_PPIASE_1"/>
    <property type="match status" value="1"/>
</dbReference>
<dbReference type="PROSITE" id="PS50072">
    <property type="entry name" value="CSA_PPIASE_2"/>
    <property type="match status" value="1"/>
</dbReference>
<gene>
    <name evidence="24" type="ORF">FNK824_LOCUS10140</name>
    <name evidence="23" type="ORF">JBS370_LOCUS5493</name>
    <name evidence="18" type="ORF">JXQ802_LOCUS9063</name>
    <name evidence="19" type="ORF">JXQ802_LOCUS9268</name>
    <name evidence="25" type="ORF">OTI717_LOCUS13584</name>
    <name evidence="17" type="ORF">PYM288_LOCUS1741</name>
    <name evidence="22" type="ORF">RFH988_LOCUS18292</name>
    <name evidence="20" type="ORF">SEV965_LOCUS6209</name>
    <name evidence="21" type="ORF">ZHD862_LOCUS8579</name>
</gene>
<dbReference type="FunFam" id="2.40.100.10:FF:000017">
    <property type="entry name" value="Peptidyl-prolyl cis-trans isomerase"/>
    <property type="match status" value="1"/>
</dbReference>
<dbReference type="PRINTS" id="PR00153">
    <property type="entry name" value="CSAPPISMRASE"/>
</dbReference>
<dbReference type="EMBL" id="CAJOBE010001115">
    <property type="protein sequence ID" value="CAF3715837.1"/>
    <property type="molecule type" value="Genomic_DNA"/>
</dbReference>
<keyword evidence="9" id="KW-0143">Chaperone</keyword>
<comment type="caution">
    <text evidence="22">The sequence shown here is derived from an EMBL/GenBank/DDBJ whole genome shotgun (WGS) entry which is preliminary data.</text>
</comment>
<comment type="function">
    <text evidence="15">PPIases accelerate the folding of proteins. It catalyzes the cis-trans isomerization of proline imidic peptide bonds in oligopeptides.</text>
</comment>
<keyword evidence="4" id="KW-0963">Cytoplasm</keyword>
<comment type="subcellular location">
    <subcellularLocation>
        <location evidence="3">Cytoplasm</location>
    </subcellularLocation>
    <subcellularLocation>
        <location evidence="2">Nucleus speckle</location>
    </subcellularLocation>
</comment>
<evidence type="ECO:0000256" key="8">
    <source>
        <dbReference type="ARBA" id="ARBA00023110"/>
    </source>
</evidence>
<dbReference type="GO" id="GO:0006457">
    <property type="term" value="P:protein folding"/>
    <property type="evidence" value="ECO:0007669"/>
    <property type="project" value="InterPro"/>
</dbReference>
<dbReference type="PANTHER" id="PTHR11071:SF561">
    <property type="entry name" value="PEPTIDYL-PROLYL CIS-TRANS ISOMERASE D-RELATED"/>
    <property type="match status" value="1"/>
</dbReference>
<keyword evidence="11 15" id="KW-0413">Isomerase</keyword>
<dbReference type="Proteomes" id="UP000663882">
    <property type="component" value="Unassembled WGS sequence"/>
</dbReference>
<dbReference type="GO" id="GO:0005681">
    <property type="term" value="C:spliceosomal complex"/>
    <property type="evidence" value="ECO:0007669"/>
    <property type="project" value="UniProtKB-KW"/>
</dbReference>
<evidence type="ECO:0000256" key="15">
    <source>
        <dbReference type="RuleBase" id="RU363019"/>
    </source>
</evidence>
<evidence type="ECO:0000256" key="6">
    <source>
        <dbReference type="ARBA" id="ARBA00022728"/>
    </source>
</evidence>
<evidence type="ECO:0000313" key="22">
    <source>
        <dbReference type="EMBL" id="CAF1081001.1"/>
    </source>
</evidence>
<dbReference type="EMBL" id="CAJNOT010000279">
    <property type="protein sequence ID" value="CAF0924504.1"/>
    <property type="molecule type" value="Genomic_DNA"/>
</dbReference>
<evidence type="ECO:0000256" key="13">
    <source>
        <dbReference type="ARBA" id="ARBA00038512"/>
    </source>
</evidence>
<dbReference type="Proteomes" id="UP000663889">
    <property type="component" value="Unassembled WGS sequence"/>
</dbReference>
<sequence length="179" mass="19855">MSWAERLLHPDNPVVFFDITVGNTEIGRILIELYAHAAPKTAENFRQFCTGEYKKDGVPCGYKNAPFHRVIKDFMIQGGDIVNGDGTGLMSIYGGKFADENFVFKHNQAGLLSMANSGRDTNGCQFFVTCTNCEFLDGKHVVFGRVIEGMLVVRKIENVPVAFNNKPKIPVIISQCGEM</sequence>
<dbReference type="EMBL" id="CAJNOH010000010">
    <property type="protein sequence ID" value="CAF0744474.1"/>
    <property type="molecule type" value="Genomic_DNA"/>
</dbReference>
<evidence type="ECO:0000256" key="4">
    <source>
        <dbReference type="ARBA" id="ARBA00022490"/>
    </source>
</evidence>
<dbReference type="InterPro" id="IPR020892">
    <property type="entry name" value="Cyclophilin-type_PPIase_CS"/>
</dbReference>
<evidence type="ECO:0000256" key="11">
    <source>
        <dbReference type="ARBA" id="ARBA00023235"/>
    </source>
</evidence>
<keyword evidence="10" id="KW-0508">mRNA splicing</keyword>
<organism evidence="22 27">
    <name type="scientific">Rotaria sordida</name>
    <dbReference type="NCBI Taxonomy" id="392033"/>
    <lineage>
        <taxon>Eukaryota</taxon>
        <taxon>Metazoa</taxon>
        <taxon>Spiralia</taxon>
        <taxon>Gnathifera</taxon>
        <taxon>Rotifera</taxon>
        <taxon>Eurotatoria</taxon>
        <taxon>Bdelloidea</taxon>
        <taxon>Philodinida</taxon>
        <taxon>Philodinidae</taxon>
        <taxon>Rotaria</taxon>
    </lineage>
</organism>
<comment type="catalytic activity">
    <reaction evidence="1 15">
        <text>[protein]-peptidylproline (omega=180) = [protein]-peptidylproline (omega=0)</text>
        <dbReference type="Rhea" id="RHEA:16237"/>
        <dbReference type="Rhea" id="RHEA-COMP:10747"/>
        <dbReference type="Rhea" id="RHEA-COMP:10748"/>
        <dbReference type="ChEBI" id="CHEBI:83833"/>
        <dbReference type="ChEBI" id="CHEBI:83834"/>
        <dbReference type="EC" id="5.2.1.8"/>
    </reaction>
</comment>
<dbReference type="Pfam" id="PF00160">
    <property type="entry name" value="Pro_isomerase"/>
    <property type="match status" value="1"/>
</dbReference>
<protein>
    <recommendedName>
        <fullName evidence="15">Peptidyl-prolyl cis-trans isomerase</fullName>
        <shortName evidence="15">PPIase</shortName>
        <ecNumber evidence="15">5.2.1.8</ecNumber>
    </recommendedName>
</protein>
<evidence type="ECO:0000313" key="17">
    <source>
        <dbReference type="EMBL" id="CAF0744474.1"/>
    </source>
</evidence>
<evidence type="ECO:0000256" key="5">
    <source>
        <dbReference type="ARBA" id="ARBA00022664"/>
    </source>
</evidence>
<feature type="domain" description="PPIase cyclophilin-type" evidence="16">
    <location>
        <begin position="16"/>
        <end position="178"/>
    </location>
</feature>
<keyword evidence="8 15" id="KW-0697">Rotamase</keyword>
<evidence type="ECO:0000313" key="27">
    <source>
        <dbReference type="Proteomes" id="UP000663882"/>
    </source>
</evidence>
<dbReference type="EMBL" id="CAJNOO010001021">
    <property type="protein sequence ID" value="CAF1081001.1"/>
    <property type="molecule type" value="Genomic_DNA"/>
</dbReference>
<evidence type="ECO:0000256" key="1">
    <source>
        <dbReference type="ARBA" id="ARBA00000971"/>
    </source>
</evidence>
<accession>A0A814MMG4</accession>
<dbReference type="AlphaFoldDB" id="A0A814MMG4"/>
<evidence type="ECO:0000313" key="26">
    <source>
        <dbReference type="Proteomes" id="UP000663870"/>
    </source>
</evidence>
<dbReference type="SUPFAM" id="SSF50891">
    <property type="entry name" value="Cyclophilin-like"/>
    <property type="match status" value="1"/>
</dbReference>
<evidence type="ECO:0000313" key="19">
    <source>
        <dbReference type="EMBL" id="CAF0903407.1"/>
    </source>
</evidence>
<keyword evidence="12" id="KW-0539">Nucleus</keyword>
<evidence type="ECO:0000256" key="2">
    <source>
        <dbReference type="ARBA" id="ARBA00004324"/>
    </source>
</evidence>
<evidence type="ECO:0000313" key="24">
    <source>
        <dbReference type="EMBL" id="CAF3715837.1"/>
    </source>
</evidence>
<dbReference type="Proteomes" id="UP000663823">
    <property type="component" value="Unassembled WGS sequence"/>
</dbReference>
<dbReference type="GO" id="GO:0005737">
    <property type="term" value="C:cytoplasm"/>
    <property type="evidence" value="ECO:0007669"/>
    <property type="project" value="UniProtKB-SubCell"/>
</dbReference>
<evidence type="ECO:0000256" key="10">
    <source>
        <dbReference type="ARBA" id="ARBA00023187"/>
    </source>
</evidence>
<dbReference type="Proteomes" id="UP000663854">
    <property type="component" value="Unassembled WGS sequence"/>
</dbReference>
<reference evidence="22" key="1">
    <citation type="submission" date="2021-02" db="EMBL/GenBank/DDBJ databases">
        <authorList>
            <person name="Nowell W R."/>
        </authorList>
    </citation>
    <scope>NUCLEOTIDE SEQUENCE</scope>
</reference>
<dbReference type="GO" id="GO:0008380">
    <property type="term" value="P:RNA splicing"/>
    <property type="evidence" value="ECO:0007669"/>
    <property type="project" value="UniProtKB-KW"/>
</dbReference>
<dbReference type="GO" id="GO:0006397">
    <property type="term" value="P:mRNA processing"/>
    <property type="evidence" value="ECO:0007669"/>
    <property type="project" value="UniProtKB-KW"/>
</dbReference>
<keyword evidence="5" id="KW-0507">mRNA processing</keyword>
<evidence type="ECO:0000256" key="7">
    <source>
        <dbReference type="ARBA" id="ARBA00022990"/>
    </source>
</evidence>
<dbReference type="PIRSF" id="PIRSF001467">
    <property type="entry name" value="Peptidylpro_ismrse"/>
    <property type="match status" value="1"/>
</dbReference>
<comment type="similarity">
    <text evidence="13">Belongs to the cyclophilin-type PPIase family. PPIase H subfamily.</text>
</comment>
<dbReference type="EMBL" id="CAJNOU010000200">
    <property type="protein sequence ID" value="CAF0912336.1"/>
    <property type="molecule type" value="Genomic_DNA"/>
</dbReference>
<evidence type="ECO:0000256" key="3">
    <source>
        <dbReference type="ARBA" id="ARBA00004496"/>
    </source>
</evidence>
<dbReference type="GO" id="GO:0016018">
    <property type="term" value="F:cyclosporin A binding"/>
    <property type="evidence" value="ECO:0007669"/>
    <property type="project" value="TreeGrafter"/>
</dbReference>
<evidence type="ECO:0000313" key="23">
    <source>
        <dbReference type="EMBL" id="CAF3635068.1"/>
    </source>
</evidence>
<dbReference type="GO" id="GO:0003755">
    <property type="term" value="F:peptidyl-prolyl cis-trans isomerase activity"/>
    <property type="evidence" value="ECO:0007669"/>
    <property type="project" value="UniProtKB-UniRule"/>
</dbReference>
<dbReference type="EC" id="5.2.1.8" evidence="15"/>